<keyword evidence="3" id="KW-1185">Reference proteome</keyword>
<reference evidence="2 3" key="1">
    <citation type="journal article" date="2019" name="Nat. Plants">
        <title>Genome sequencing of Musa balbisiana reveals subgenome evolution and function divergence in polyploid bananas.</title>
        <authorList>
            <person name="Yao X."/>
        </authorList>
    </citation>
    <scope>NUCLEOTIDE SEQUENCE [LARGE SCALE GENOMIC DNA]</scope>
    <source>
        <strain evidence="3">cv. DH-PKW</strain>
        <tissue evidence="2">Leaves</tissue>
    </source>
</reference>
<organism evidence="2 3">
    <name type="scientific">Musa balbisiana</name>
    <name type="common">Banana</name>
    <dbReference type="NCBI Taxonomy" id="52838"/>
    <lineage>
        <taxon>Eukaryota</taxon>
        <taxon>Viridiplantae</taxon>
        <taxon>Streptophyta</taxon>
        <taxon>Embryophyta</taxon>
        <taxon>Tracheophyta</taxon>
        <taxon>Spermatophyta</taxon>
        <taxon>Magnoliopsida</taxon>
        <taxon>Liliopsida</taxon>
        <taxon>Zingiberales</taxon>
        <taxon>Musaceae</taxon>
        <taxon>Musa</taxon>
    </lineage>
</organism>
<protein>
    <submittedName>
        <fullName evidence="2">Uncharacterized protein</fullName>
    </submittedName>
</protein>
<evidence type="ECO:0000313" key="3">
    <source>
        <dbReference type="Proteomes" id="UP000317650"/>
    </source>
</evidence>
<feature type="compositionally biased region" description="Basic and acidic residues" evidence="1">
    <location>
        <begin position="94"/>
        <end position="109"/>
    </location>
</feature>
<proteinExistence type="predicted"/>
<dbReference type="AlphaFoldDB" id="A0A4V4H8P3"/>
<feature type="region of interest" description="Disordered" evidence="1">
    <location>
        <begin position="82"/>
        <end position="116"/>
    </location>
</feature>
<evidence type="ECO:0000256" key="1">
    <source>
        <dbReference type="SAM" id="MobiDB-lite"/>
    </source>
</evidence>
<evidence type="ECO:0000313" key="2">
    <source>
        <dbReference type="EMBL" id="THU68565.1"/>
    </source>
</evidence>
<accession>A0A4V4H8P3</accession>
<comment type="caution">
    <text evidence="2">The sequence shown here is derived from an EMBL/GenBank/DDBJ whole genome shotgun (WGS) entry which is preliminary data.</text>
</comment>
<dbReference type="EMBL" id="PYDT01000002">
    <property type="protein sequence ID" value="THU68565.1"/>
    <property type="molecule type" value="Genomic_DNA"/>
</dbReference>
<dbReference type="Proteomes" id="UP000317650">
    <property type="component" value="Chromosome 8"/>
</dbReference>
<sequence length="116" mass="13507">MASILLTGDMRIIINLSPTIRYVAHDSDYSQREQTSVLTKSRQRLQHVYKIQVHKEMPLEILNHISTEYIFSIHRFKRRQKEATSNVALTGSRAKTEEVERMRPKREGGELIAATR</sequence>
<name>A0A4V4H8P3_MUSBA</name>
<gene>
    <name evidence="2" type="ORF">C4D60_Mb08t05230</name>
</gene>